<protein>
    <submittedName>
        <fullName evidence="1">Uncharacterized protein</fullName>
    </submittedName>
</protein>
<dbReference type="RefSeq" id="WP_153410106.1">
    <property type="nucleotide sequence ID" value="NZ_WEGK01000004.1"/>
</dbReference>
<sequence>MNTGFLVQAHVVIVCDGCGDRYSETDSAGLCFTSVNQAIAYITRRGAGNGWMYDGDKVWCDGCVASARCIDHGHVFPEFRRRLRGSRPDPEICSVCGISITEIEEI</sequence>
<dbReference type="EMBL" id="WEGK01000004">
    <property type="protein sequence ID" value="MQY19337.1"/>
    <property type="molecule type" value="Genomic_DNA"/>
</dbReference>
<evidence type="ECO:0000313" key="2">
    <source>
        <dbReference type="Proteomes" id="UP000438448"/>
    </source>
</evidence>
<dbReference type="OrthoDB" id="4552624at2"/>
<evidence type="ECO:0000313" key="1">
    <source>
        <dbReference type="EMBL" id="MQY19337.1"/>
    </source>
</evidence>
<proteinExistence type="predicted"/>
<accession>A0A7K0D0V2</accession>
<dbReference type="AlphaFoldDB" id="A0A7K0D0V2"/>
<keyword evidence="2" id="KW-1185">Reference proteome</keyword>
<gene>
    <name evidence="1" type="ORF">NRB20_24220</name>
</gene>
<organism evidence="1 2">
    <name type="scientific">Nocardia macrotermitis</name>
    <dbReference type="NCBI Taxonomy" id="2585198"/>
    <lineage>
        <taxon>Bacteria</taxon>
        <taxon>Bacillati</taxon>
        <taxon>Actinomycetota</taxon>
        <taxon>Actinomycetes</taxon>
        <taxon>Mycobacteriales</taxon>
        <taxon>Nocardiaceae</taxon>
        <taxon>Nocardia</taxon>
    </lineage>
</organism>
<name>A0A7K0D0V2_9NOCA</name>
<dbReference type="Proteomes" id="UP000438448">
    <property type="component" value="Unassembled WGS sequence"/>
</dbReference>
<reference evidence="1 2" key="1">
    <citation type="submission" date="2019-10" db="EMBL/GenBank/DDBJ databases">
        <title>Nocardia macrotermitis sp. nov. and Nocardia aurantia sp. nov., isolated from the gut of fungus growing-termite Macrotermes natalensis.</title>
        <authorList>
            <person name="Benndorf R."/>
            <person name="Schwitalla J."/>
            <person name="Martin K."/>
            <person name="De Beer W."/>
            <person name="Kaster A.-K."/>
            <person name="Vollmers J."/>
            <person name="Poulsen M."/>
            <person name="Beemelmanns C."/>
        </authorList>
    </citation>
    <scope>NUCLEOTIDE SEQUENCE [LARGE SCALE GENOMIC DNA]</scope>
    <source>
        <strain evidence="1 2">RB20</strain>
    </source>
</reference>
<comment type="caution">
    <text evidence="1">The sequence shown here is derived from an EMBL/GenBank/DDBJ whole genome shotgun (WGS) entry which is preliminary data.</text>
</comment>